<comment type="caution">
    <text evidence="2">The sequence shown here is derived from an EMBL/GenBank/DDBJ whole genome shotgun (WGS) entry which is preliminary data.</text>
</comment>
<reference evidence="2 3" key="1">
    <citation type="submission" date="2014-01" db="EMBL/GenBank/DDBJ databases">
        <title>Roseivivax halodurans JCM 10272 Genome Sequencing.</title>
        <authorList>
            <person name="Lai Q."/>
            <person name="Li G."/>
            <person name="Shao Z."/>
        </authorList>
    </citation>
    <scope>NUCLEOTIDE SEQUENCE [LARGE SCALE GENOMIC DNA]</scope>
    <source>
        <strain evidence="2 3">JCM 10272</strain>
    </source>
</reference>
<accession>X7EN31</accession>
<proteinExistence type="predicted"/>
<feature type="chain" id="PRO_5004977371" description="Lipoprotein" evidence="1">
    <location>
        <begin position="22"/>
        <end position="196"/>
    </location>
</feature>
<feature type="signal peptide" evidence="1">
    <location>
        <begin position="1"/>
        <end position="21"/>
    </location>
</feature>
<dbReference type="RefSeq" id="WP_037257701.1">
    <property type="nucleotide sequence ID" value="NZ_JALZ01000001.1"/>
</dbReference>
<evidence type="ECO:0000313" key="2">
    <source>
        <dbReference type="EMBL" id="ETX16568.1"/>
    </source>
</evidence>
<gene>
    <name evidence="2" type="ORF">OCH239_01720</name>
</gene>
<keyword evidence="3" id="KW-1185">Reference proteome</keyword>
<evidence type="ECO:0008006" key="4">
    <source>
        <dbReference type="Google" id="ProtNLM"/>
    </source>
</evidence>
<sequence length="196" mass="22150">MRTFRSLGALLLALVTLSACGPSYENGPPSPEPGEIRALEQAILDLGGGIAEQEAAATARIAFTYPLDLAERYMITDPPLIHNMKVNAGRKPRGLCYQWADDLEARLEREGFTSLELHRAIANHDKPLRIEHSTVIVSRRGAPMEEGIVLDPWRWGGRLYWVRVPEDPKYDWWPRGEVFAWKRGQEGEMRGEIPAY</sequence>
<dbReference type="OrthoDB" id="5339359at2"/>
<dbReference type="Proteomes" id="UP000022447">
    <property type="component" value="Unassembled WGS sequence"/>
</dbReference>
<dbReference type="EMBL" id="JALZ01000001">
    <property type="protein sequence ID" value="ETX16568.1"/>
    <property type="molecule type" value="Genomic_DNA"/>
</dbReference>
<evidence type="ECO:0000313" key="3">
    <source>
        <dbReference type="Proteomes" id="UP000022447"/>
    </source>
</evidence>
<dbReference type="STRING" id="1449350.OCH239_01720"/>
<dbReference type="eggNOG" id="COG4238">
    <property type="taxonomic scope" value="Bacteria"/>
</dbReference>
<dbReference type="PATRIC" id="fig|1449350.3.peg.347"/>
<dbReference type="AlphaFoldDB" id="X7EN31"/>
<evidence type="ECO:0000256" key="1">
    <source>
        <dbReference type="SAM" id="SignalP"/>
    </source>
</evidence>
<keyword evidence="1" id="KW-0732">Signal</keyword>
<organism evidence="2 3">
    <name type="scientific">Roseivivax halodurans JCM 10272</name>
    <dbReference type="NCBI Taxonomy" id="1449350"/>
    <lineage>
        <taxon>Bacteria</taxon>
        <taxon>Pseudomonadati</taxon>
        <taxon>Pseudomonadota</taxon>
        <taxon>Alphaproteobacteria</taxon>
        <taxon>Rhodobacterales</taxon>
        <taxon>Roseobacteraceae</taxon>
        <taxon>Roseivivax</taxon>
    </lineage>
</organism>
<protein>
    <recommendedName>
        <fullName evidence="4">Lipoprotein</fullName>
    </recommendedName>
</protein>
<name>X7EN31_9RHOB</name>
<dbReference type="PROSITE" id="PS51257">
    <property type="entry name" value="PROKAR_LIPOPROTEIN"/>
    <property type="match status" value="1"/>
</dbReference>